<dbReference type="EMBL" id="GECZ01003972">
    <property type="protein sequence ID" value="JAS65797.1"/>
    <property type="molecule type" value="Transcribed_RNA"/>
</dbReference>
<evidence type="ECO:0000256" key="1">
    <source>
        <dbReference type="SAM" id="MobiDB-lite"/>
    </source>
</evidence>
<gene>
    <name evidence="2" type="ORF">g.45892</name>
</gene>
<sequence length="109" mass="12107">ATEEAEITTINRKESQDSLTCHSASLARKCFKTEGNTKSPRRRSSFSSISQNDCNDLIEGNNSYDDFLTVDGCDIAMSGPIATRDQMESDIKLISYTKFDSLDLLGEKK</sequence>
<organism evidence="2">
    <name type="scientific">Cuerna arida</name>
    <dbReference type="NCBI Taxonomy" id="1464854"/>
    <lineage>
        <taxon>Eukaryota</taxon>
        <taxon>Metazoa</taxon>
        <taxon>Ecdysozoa</taxon>
        <taxon>Arthropoda</taxon>
        <taxon>Hexapoda</taxon>
        <taxon>Insecta</taxon>
        <taxon>Pterygota</taxon>
        <taxon>Neoptera</taxon>
        <taxon>Paraneoptera</taxon>
        <taxon>Hemiptera</taxon>
        <taxon>Auchenorrhyncha</taxon>
        <taxon>Membracoidea</taxon>
        <taxon>Cicadellidae</taxon>
        <taxon>Cicadellinae</taxon>
        <taxon>Proconiini</taxon>
        <taxon>Cuerna</taxon>
    </lineage>
</organism>
<proteinExistence type="predicted"/>
<dbReference type="AlphaFoldDB" id="A0A1B6GTR3"/>
<reference evidence="2" key="1">
    <citation type="submission" date="2015-11" db="EMBL/GenBank/DDBJ databases">
        <title>De novo transcriptome assembly of four potential Pierce s Disease insect vectors from Arizona vineyards.</title>
        <authorList>
            <person name="Tassone E.E."/>
        </authorList>
    </citation>
    <scope>NUCLEOTIDE SEQUENCE</scope>
</reference>
<feature type="region of interest" description="Disordered" evidence="1">
    <location>
        <begin position="35"/>
        <end position="54"/>
    </location>
</feature>
<evidence type="ECO:0000313" key="2">
    <source>
        <dbReference type="EMBL" id="JAS65797.1"/>
    </source>
</evidence>
<name>A0A1B6GTR3_9HEMI</name>
<protein>
    <submittedName>
        <fullName evidence="2">Uncharacterized protein</fullName>
    </submittedName>
</protein>
<accession>A0A1B6GTR3</accession>
<feature type="non-terminal residue" evidence="2">
    <location>
        <position position="1"/>
    </location>
</feature>
<feature type="non-terminal residue" evidence="2">
    <location>
        <position position="109"/>
    </location>
</feature>